<dbReference type="InParanoid" id="A0A3G9JQC8"/>
<dbReference type="OrthoDB" id="1641401at2"/>
<keyword evidence="1" id="KW-0812">Transmembrane</keyword>
<feature type="transmembrane region" description="Helical" evidence="1">
    <location>
        <begin position="76"/>
        <end position="97"/>
    </location>
</feature>
<feature type="transmembrane region" description="Helical" evidence="1">
    <location>
        <begin position="212"/>
        <end position="230"/>
    </location>
</feature>
<keyword evidence="3" id="KW-1185">Reference proteome</keyword>
<name>A0A3G9JQC8_9FIRM</name>
<feature type="transmembrane region" description="Helical" evidence="1">
    <location>
        <begin position="281"/>
        <end position="302"/>
    </location>
</feature>
<dbReference type="EMBL" id="AP019309">
    <property type="protein sequence ID" value="BBH25259.1"/>
    <property type="molecule type" value="Genomic_DNA"/>
</dbReference>
<feature type="transmembrane region" description="Helical" evidence="1">
    <location>
        <begin position="242"/>
        <end position="261"/>
    </location>
</feature>
<protein>
    <submittedName>
        <fullName evidence="2">Uncharacterized protein</fullName>
    </submittedName>
</protein>
<reference evidence="2 3" key="1">
    <citation type="submission" date="2018-11" db="EMBL/GenBank/DDBJ databases">
        <title>Novel Erysipelotrichaceae bacterium isolated from small intestine of a swine.</title>
        <authorList>
            <person name="Kim J.S."/>
            <person name="Choe H."/>
            <person name="Lee Y.R."/>
            <person name="Kim K.M."/>
            <person name="Park D.S."/>
        </authorList>
    </citation>
    <scope>NUCLEOTIDE SEQUENCE [LARGE SCALE GENOMIC DNA]</scope>
    <source>
        <strain evidence="2 3">SG0102</strain>
    </source>
</reference>
<gene>
    <name evidence="2" type="ORF">SG0102_01930</name>
</gene>
<dbReference type="KEGG" id="ebm:SG0102_01930"/>
<accession>A0A3G9JQC8</accession>
<dbReference type="Proteomes" id="UP000268059">
    <property type="component" value="Chromosome"/>
</dbReference>
<keyword evidence="1" id="KW-0472">Membrane</keyword>
<organism evidence="2 3">
    <name type="scientific">Intestinibaculum porci</name>
    <dbReference type="NCBI Taxonomy" id="2487118"/>
    <lineage>
        <taxon>Bacteria</taxon>
        <taxon>Bacillati</taxon>
        <taxon>Bacillota</taxon>
        <taxon>Erysipelotrichia</taxon>
        <taxon>Erysipelotrichales</taxon>
        <taxon>Erysipelotrichaceae</taxon>
        <taxon>Intestinibaculum</taxon>
    </lineage>
</organism>
<sequence>METIQKNYLAYVCSYFHLGKKIQVRKELIQEMADHLHEYDSVEDMLIHFGHPKSLAYTMGYRPILTHQFHPDLQNAFTYTLMILFDLFLLLSSYLYLAAFGYINAPTLFAKIANHQYLSLLFEHPFVASCILFSLVIALFVVRDNIRKDKVEEDLSWNKEKLYAIPSYRTYSHHLYETILMGIMTLFFIAFGGFFISNVVSYNTSAHATIDVIFYFIQPYVAIIYLSYFLDLAKRNYTKGYLILSFITNLLTFIPVNIAVIQSKFLTDFMLPVRERSANSVINTFVVSAVILIEVIIIFKLIKNAFNMFRLYLSTKTR</sequence>
<dbReference type="AlphaFoldDB" id="A0A3G9JQC8"/>
<evidence type="ECO:0000313" key="3">
    <source>
        <dbReference type="Proteomes" id="UP000268059"/>
    </source>
</evidence>
<feature type="transmembrane region" description="Helical" evidence="1">
    <location>
        <begin position="117"/>
        <end position="142"/>
    </location>
</feature>
<proteinExistence type="predicted"/>
<evidence type="ECO:0000256" key="1">
    <source>
        <dbReference type="SAM" id="Phobius"/>
    </source>
</evidence>
<dbReference type="RefSeq" id="WP_125118224.1">
    <property type="nucleotide sequence ID" value="NZ_AP019309.1"/>
</dbReference>
<evidence type="ECO:0000313" key="2">
    <source>
        <dbReference type="EMBL" id="BBH25259.1"/>
    </source>
</evidence>
<feature type="transmembrane region" description="Helical" evidence="1">
    <location>
        <begin position="179"/>
        <end position="200"/>
    </location>
</feature>
<keyword evidence="1" id="KW-1133">Transmembrane helix</keyword>